<keyword evidence="6 11" id="KW-0798">TonB box</keyword>
<dbReference type="Proteomes" id="UP000216605">
    <property type="component" value="Unassembled WGS sequence"/>
</dbReference>
<evidence type="ECO:0000256" key="3">
    <source>
        <dbReference type="ARBA" id="ARBA00022452"/>
    </source>
</evidence>
<gene>
    <name evidence="15" type="ORF">CHU92_12150</name>
</gene>
<evidence type="ECO:0000256" key="5">
    <source>
        <dbReference type="ARBA" id="ARBA00022729"/>
    </source>
</evidence>
<feature type="domain" description="TonB-dependent receptor plug" evidence="14">
    <location>
        <begin position="42"/>
        <end position="143"/>
    </location>
</feature>
<evidence type="ECO:0000259" key="14">
    <source>
        <dbReference type="Pfam" id="PF07715"/>
    </source>
</evidence>
<dbReference type="Pfam" id="PF07715">
    <property type="entry name" value="Plug"/>
    <property type="match status" value="1"/>
</dbReference>
<accession>A0A255YY40</accession>
<comment type="caution">
    <text evidence="15">The sequence shown here is derived from an EMBL/GenBank/DDBJ whole genome shotgun (WGS) entry which is preliminary data.</text>
</comment>
<dbReference type="InterPro" id="IPR012910">
    <property type="entry name" value="Plug_dom"/>
</dbReference>
<dbReference type="InterPro" id="IPR000531">
    <property type="entry name" value="Beta-barrel_TonB"/>
</dbReference>
<evidence type="ECO:0000313" key="16">
    <source>
        <dbReference type="Proteomes" id="UP000216605"/>
    </source>
</evidence>
<evidence type="ECO:0000256" key="10">
    <source>
        <dbReference type="PROSITE-ProRule" id="PRU01360"/>
    </source>
</evidence>
<organism evidence="15 16">
    <name type="scientific">Flavobacterium cyanobacteriorum</name>
    <dbReference type="NCBI Taxonomy" id="2022802"/>
    <lineage>
        <taxon>Bacteria</taxon>
        <taxon>Pseudomonadati</taxon>
        <taxon>Bacteroidota</taxon>
        <taxon>Flavobacteriia</taxon>
        <taxon>Flavobacteriales</taxon>
        <taxon>Flavobacteriaceae</taxon>
        <taxon>Flavobacterium</taxon>
    </lineage>
</organism>
<dbReference type="PANTHER" id="PTHR30069:SF29">
    <property type="entry name" value="HEMOGLOBIN AND HEMOGLOBIN-HAPTOGLOBIN-BINDING PROTEIN 1-RELATED"/>
    <property type="match status" value="1"/>
</dbReference>
<keyword evidence="9 10" id="KW-0998">Cell outer membrane</keyword>
<dbReference type="EMBL" id="NOXV01000295">
    <property type="protein sequence ID" value="OYQ34081.1"/>
    <property type="molecule type" value="Genomic_DNA"/>
</dbReference>
<dbReference type="InterPro" id="IPR039426">
    <property type="entry name" value="TonB-dep_rcpt-like"/>
</dbReference>
<dbReference type="PROSITE" id="PS52016">
    <property type="entry name" value="TONB_DEPENDENT_REC_3"/>
    <property type="match status" value="1"/>
</dbReference>
<keyword evidence="5 12" id="KW-0732">Signal</keyword>
<keyword evidence="8 15" id="KW-0675">Receptor</keyword>
<dbReference type="GO" id="GO:0044718">
    <property type="term" value="P:siderophore transmembrane transport"/>
    <property type="evidence" value="ECO:0007669"/>
    <property type="project" value="TreeGrafter"/>
</dbReference>
<dbReference type="Pfam" id="PF00593">
    <property type="entry name" value="TonB_dep_Rec_b-barrel"/>
    <property type="match status" value="1"/>
</dbReference>
<dbReference type="Gene3D" id="2.40.170.20">
    <property type="entry name" value="TonB-dependent receptor, beta-barrel domain"/>
    <property type="match status" value="1"/>
</dbReference>
<comment type="subcellular location">
    <subcellularLocation>
        <location evidence="1 10">Cell outer membrane</location>
        <topology evidence="1 10">Multi-pass membrane protein</topology>
    </subcellularLocation>
</comment>
<evidence type="ECO:0000256" key="1">
    <source>
        <dbReference type="ARBA" id="ARBA00004571"/>
    </source>
</evidence>
<feature type="chain" id="PRO_5012061366" evidence="12">
    <location>
        <begin position="21"/>
        <end position="608"/>
    </location>
</feature>
<evidence type="ECO:0000256" key="11">
    <source>
        <dbReference type="RuleBase" id="RU003357"/>
    </source>
</evidence>
<evidence type="ECO:0000259" key="13">
    <source>
        <dbReference type="Pfam" id="PF00593"/>
    </source>
</evidence>
<dbReference type="InterPro" id="IPR037066">
    <property type="entry name" value="Plug_dom_sf"/>
</dbReference>
<protein>
    <submittedName>
        <fullName evidence="15">TonB-dependent receptor</fullName>
    </submittedName>
</protein>
<evidence type="ECO:0000313" key="15">
    <source>
        <dbReference type="EMBL" id="OYQ34081.1"/>
    </source>
</evidence>
<comment type="similarity">
    <text evidence="10 11">Belongs to the TonB-dependent receptor family.</text>
</comment>
<feature type="signal peptide" evidence="12">
    <location>
        <begin position="1"/>
        <end position="20"/>
    </location>
</feature>
<evidence type="ECO:0000256" key="9">
    <source>
        <dbReference type="ARBA" id="ARBA00023237"/>
    </source>
</evidence>
<evidence type="ECO:0000256" key="2">
    <source>
        <dbReference type="ARBA" id="ARBA00022448"/>
    </source>
</evidence>
<keyword evidence="2 10" id="KW-0813">Transport</keyword>
<keyword evidence="16" id="KW-1185">Reference proteome</keyword>
<evidence type="ECO:0000256" key="4">
    <source>
        <dbReference type="ARBA" id="ARBA00022692"/>
    </source>
</evidence>
<evidence type="ECO:0000256" key="8">
    <source>
        <dbReference type="ARBA" id="ARBA00023170"/>
    </source>
</evidence>
<dbReference type="PANTHER" id="PTHR30069">
    <property type="entry name" value="TONB-DEPENDENT OUTER MEMBRANE RECEPTOR"/>
    <property type="match status" value="1"/>
</dbReference>
<dbReference type="GO" id="GO:0015344">
    <property type="term" value="F:siderophore uptake transmembrane transporter activity"/>
    <property type="evidence" value="ECO:0007669"/>
    <property type="project" value="TreeGrafter"/>
</dbReference>
<dbReference type="InterPro" id="IPR036942">
    <property type="entry name" value="Beta-barrel_TonB_sf"/>
</dbReference>
<dbReference type="RefSeq" id="WP_094415947.1">
    <property type="nucleotide sequence ID" value="NZ_NOXV01000295.1"/>
</dbReference>
<keyword evidence="7 10" id="KW-0472">Membrane</keyword>
<dbReference type="GO" id="GO:0009279">
    <property type="term" value="C:cell outer membrane"/>
    <property type="evidence" value="ECO:0007669"/>
    <property type="project" value="UniProtKB-SubCell"/>
</dbReference>
<evidence type="ECO:0000256" key="12">
    <source>
        <dbReference type="SAM" id="SignalP"/>
    </source>
</evidence>
<dbReference type="AlphaFoldDB" id="A0A255YY40"/>
<feature type="domain" description="TonB-dependent receptor-like beta-barrel" evidence="13">
    <location>
        <begin position="193"/>
        <end position="582"/>
    </location>
</feature>
<evidence type="ECO:0000256" key="7">
    <source>
        <dbReference type="ARBA" id="ARBA00023136"/>
    </source>
</evidence>
<dbReference type="OrthoDB" id="9762903at2"/>
<proteinExistence type="inferred from homology"/>
<reference evidence="15 16" key="1">
    <citation type="submission" date="2017-07" db="EMBL/GenBank/DDBJ databases">
        <title>Flavobacterium cyanobacteriorum sp. nov., isolated from cyanobacterial aggregates in a eutrophic lake.</title>
        <authorList>
            <person name="Cai H."/>
        </authorList>
    </citation>
    <scope>NUCLEOTIDE SEQUENCE [LARGE SCALE GENOMIC DNA]</scope>
    <source>
        <strain evidence="15 16">TH021</strain>
    </source>
</reference>
<name>A0A255YY40_9FLAO</name>
<sequence length="608" mass="68622">MTLKKLVIVGFLLACQYVAAQRDTLMQLREVVITDTQLRAFSASQSTQQLNDSVIKRNPASLTSLLNYNTVIYFKENGPGMVSSPSFRGTTAQQTAVIWNGININSQLNGLTDFNTLSTRDFKDITVRAGGGSVIYGSSAIGGSIHLNTGLTFGQAFCNELRTEYGSFDTKSINYKAGAGAENTAVQVSISHNSSDNDFEFPGYNIINENGQYHNTSLNAGVAYRFNGYNTLRFYSYAFSAKRHFSRTVTVPSKSMYRDINTRNLLEWLYDRGRFTSKVKVAYLTEQYKYYEDFRQDIYDEGEVKTWLIRYDLSYRAGEAITMNIITDFTKNSGSGSDIMQQKRQIGSATLLLKHRINSKLNYEAGLRREVTDAYDSPLLFSAGAVYDAFSFYTLKLNASRNFRIPTFNDLYWQGSGNPDLNPETSIQAEIGNHFHFGGLNIAMTGYYIKLRDMLRWVPRGNQWGPENVGRVSTYGLEGLLNWQKQLGRHRFDVAATYAYTISREDGKSEQLIYVPMHKATASASYSYGNTTLYYRHLFNGEVYTTSDNTASVDSYNVSSAGAEYHINILAGIDIGAQVLNLWDEAYENVAFRPLPGRHYNMYLNFKF</sequence>
<dbReference type="SUPFAM" id="SSF56935">
    <property type="entry name" value="Porins"/>
    <property type="match status" value="1"/>
</dbReference>
<keyword evidence="3 10" id="KW-1134">Transmembrane beta strand</keyword>
<evidence type="ECO:0000256" key="6">
    <source>
        <dbReference type="ARBA" id="ARBA00023077"/>
    </source>
</evidence>
<dbReference type="Gene3D" id="2.170.130.10">
    <property type="entry name" value="TonB-dependent receptor, plug domain"/>
    <property type="match status" value="1"/>
</dbReference>
<keyword evidence="4 10" id="KW-0812">Transmembrane</keyword>